<organism evidence="1 2">
    <name type="scientific">Lucilia cuprina</name>
    <name type="common">Green bottle fly</name>
    <name type="synonym">Australian sheep blowfly</name>
    <dbReference type="NCBI Taxonomy" id="7375"/>
    <lineage>
        <taxon>Eukaryota</taxon>
        <taxon>Metazoa</taxon>
        <taxon>Ecdysozoa</taxon>
        <taxon>Arthropoda</taxon>
        <taxon>Hexapoda</taxon>
        <taxon>Insecta</taxon>
        <taxon>Pterygota</taxon>
        <taxon>Neoptera</taxon>
        <taxon>Endopterygota</taxon>
        <taxon>Diptera</taxon>
        <taxon>Brachycera</taxon>
        <taxon>Muscomorpha</taxon>
        <taxon>Oestroidea</taxon>
        <taxon>Calliphoridae</taxon>
        <taxon>Luciliinae</taxon>
        <taxon>Lucilia</taxon>
    </lineage>
</organism>
<dbReference type="EMBL" id="JRES01000241">
    <property type="protein sequence ID" value="KNC33029.1"/>
    <property type="molecule type" value="Genomic_DNA"/>
</dbReference>
<accession>A0A0L0CNK8</accession>
<evidence type="ECO:0000313" key="2">
    <source>
        <dbReference type="Proteomes" id="UP000037069"/>
    </source>
</evidence>
<name>A0A0L0CNK8_LUCCU</name>
<sequence length="83" mass="9317">MYWLDGFTFDDNLINNSFLSADSNGELSDNNHRLSKASSSNNFRSSNRKAQHLRGLAVTTKANLSVSLCVNAKHERKLFLAQE</sequence>
<protein>
    <submittedName>
        <fullName evidence="1">Uncharacterized protein</fullName>
    </submittedName>
</protein>
<gene>
    <name evidence="1" type="ORF">FF38_02872</name>
</gene>
<comment type="caution">
    <text evidence="1">The sequence shown here is derived from an EMBL/GenBank/DDBJ whole genome shotgun (WGS) entry which is preliminary data.</text>
</comment>
<dbReference type="Proteomes" id="UP000037069">
    <property type="component" value="Unassembled WGS sequence"/>
</dbReference>
<dbReference type="OrthoDB" id="6363430at2759"/>
<keyword evidence="2" id="KW-1185">Reference proteome</keyword>
<proteinExistence type="predicted"/>
<dbReference type="AlphaFoldDB" id="A0A0L0CNK8"/>
<reference evidence="1 2" key="1">
    <citation type="journal article" date="2015" name="Nat. Commun.">
        <title>Lucilia cuprina genome unlocks parasitic fly biology to underpin future interventions.</title>
        <authorList>
            <person name="Anstead C.A."/>
            <person name="Korhonen P.K."/>
            <person name="Young N.D."/>
            <person name="Hall R.S."/>
            <person name="Jex A.R."/>
            <person name="Murali S.C."/>
            <person name="Hughes D.S."/>
            <person name="Lee S.F."/>
            <person name="Perry T."/>
            <person name="Stroehlein A.J."/>
            <person name="Ansell B.R."/>
            <person name="Breugelmans B."/>
            <person name="Hofmann A."/>
            <person name="Qu J."/>
            <person name="Dugan S."/>
            <person name="Lee S.L."/>
            <person name="Chao H."/>
            <person name="Dinh H."/>
            <person name="Han Y."/>
            <person name="Doddapaneni H.V."/>
            <person name="Worley K.C."/>
            <person name="Muzny D.M."/>
            <person name="Ioannidis P."/>
            <person name="Waterhouse R.M."/>
            <person name="Zdobnov E.M."/>
            <person name="James P.J."/>
            <person name="Bagnall N.H."/>
            <person name="Kotze A.C."/>
            <person name="Gibbs R.A."/>
            <person name="Richards S."/>
            <person name="Batterham P."/>
            <person name="Gasser R.B."/>
        </authorList>
    </citation>
    <scope>NUCLEOTIDE SEQUENCE [LARGE SCALE GENOMIC DNA]</scope>
    <source>
        <strain evidence="1 2">LS</strain>
        <tissue evidence="1">Full body</tissue>
    </source>
</reference>
<evidence type="ECO:0000313" key="1">
    <source>
        <dbReference type="EMBL" id="KNC33029.1"/>
    </source>
</evidence>